<reference evidence="5" key="2">
    <citation type="submission" date="2020-02" db="EMBL/GenBank/DDBJ databases">
        <title>Esox lucius (northern pike) genome, fEsoLuc1, primary haplotype.</title>
        <authorList>
            <person name="Myers G."/>
            <person name="Karagic N."/>
            <person name="Meyer A."/>
            <person name="Pippel M."/>
            <person name="Reichard M."/>
            <person name="Winkler S."/>
            <person name="Tracey A."/>
            <person name="Sims Y."/>
            <person name="Howe K."/>
            <person name="Rhie A."/>
            <person name="Formenti G."/>
            <person name="Durbin R."/>
            <person name="Fedrigo O."/>
            <person name="Jarvis E.D."/>
        </authorList>
    </citation>
    <scope>NUCLEOTIDE SEQUENCE [LARGE SCALE GENOMIC DNA]</scope>
</reference>
<keyword evidence="3" id="KW-1133">Transmembrane helix</keyword>
<keyword evidence="3" id="KW-0812">Transmembrane</keyword>
<evidence type="ECO:0000259" key="4">
    <source>
        <dbReference type="PROSITE" id="PS50041"/>
    </source>
</evidence>
<dbReference type="SUPFAM" id="SSF56436">
    <property type="entry name" value="C-type lectin-like"/>
    <property type="match status" value="1"/>
</dbReference>
<dbReference type="PANTHER" id="PTHR45710:SF26">
    <property type="entry name" value="RH26557P"/>
    <property type="match status" value="1"/>
</dbReference>
<evidence type="ECO:0000256" key="3">
    <source>
        <dbReference type="SAM" id="Phobius"/>
    </source>
</evidence>
<dbReference type="GO" id="GO:0005886">
    <property type="term" value="C:plasma membrane"/>
    <property type="evidence" value="ECO:0007669"/>
    <property type="project" value="UniProtKB-SubCell"/>
</dbReference>
<dbReference type="InterPro" id="IPR016186">
    <property type="entry name" value="C-type_lectin-like/link_sf"/>
</dbReference>
<reference evidence="5" key="4">
    <citation type="submission" date="2025-09" db="UniProtKB">
        <authorList>
            <consortium name="Ensembl"/>
        </authorList>
    </citation>
    <scope>IDENTIFICATION</scope>
</reference>
<comment type="subcellular location">
    <subcellularLocation>
        <location evidence="1">Cell membrane</location>
        <topology evidence="1">Single-pass type II membrane protein</topology>
    </subcellularLocation>
</comment>
<dbReference type="InterPro" id="IPR001304">
    <property type="entry name" value="C-type_lectin-like"/>
</dbReference>
<dbReference type="Gene3D" id="3.10.100.10">
    <property type="entry name" value="Mannose-Binding Protein A, subunit A"/>
    <property type="match status" value="1"/>
</dbReference>
<evidence type="ECO:0000256" key="1">
    <source>
        <dbReference type="ARBA" id="ARBA00004401"/>
    </source>
</evidence>
<keyword evidence="3" id="KW-0472">Membrane</keyword>
<dbReference type="Bgee" id="ENSELUG00000028507">
    <property type="expression patterns" value="Expressed in testis and 4 other cell types or tissues"/>
</dbReference>
<feature type="domain" description="C-type lectin" evidence="4">
    <location>
        <begin position="91"/>
        <end position="182"/>
    </location>
</feature>
<sequence>MKNGGNKVTMSEGVVYADVMFTKPQRTERKDDAAEAYCQVELKDKPRRCNPVTVVLLTLCVLLMGAVIGLGVLWNNKCPKHRVCASGWEFHGSKCYFFSTNKMNWTQSRDNCVSMGGHLVIINSLEEQTFLGDKVGSEMHEDEGKFWIGLTDGHHEGCWLWVDNTTLDLKKRSRRQQSKQRCPDIPLPRHFLQLFRGDTEAFPGQPGDIVPPACPRSSPGSPPGGTGPEH</sequence>
<evidence type="ECO:0000313" key="5">
    <source>
        <dbReference type="Ensembl" id="ENSELUP00000045314.2"/>
    </source>
</evidence>
<feature type="region of interest" description="Disordered" evidence="2">
    <location>
        <begin position="196"/>
        <end position="230"/>
    </location>
</feature>
<dbReference type="InParanoid" id="A0A6Q2WUE3"/>
<keyword evidence="6" id="KW-1185">Reference proteome</keyword>
<dbReference type="SMART" id="SM00034">
    <property type="entry name" value="CLECT"/>
    <property type="match status" value="1"/>
</dbReference>
<feature type="transmembrane region" description="Helical" evidence="3">
    <location>
        <begin position="52"/>
        <end position="74"/>
    </location>
</feature>
<evidence type="ECO:0000313" key="6">
    <source>
        <dbReference type="Proteomes" id="UP000265140"/>
    </source>
</evidence>
<dbReference type="PROSITE" id="PS50041">
    <property type="entry name" value="C_TYPE_LECTIN_2"/>
    <property type="match status" value="1"/>
</dbReference>
<dbReference type="Proteomes" id="UP000265140">
    <property type="component" value="Chromosome 10"/>
</dbReference>
<evidence type="ECO:0000256" key="2">
    <source>
        <dbReference type="SAM" id="MobiDB-lite"/>
    </source>
</evidence>
<name>A0A6Q2WUE3_ESOLU</name>
<protein>
    <recommendedName>
        <fullName evidence="4">C-type lectin domain-containing protein</fullName>
    </recommendedName>
</protein>
<dbReference type="PANTHER" id="PTHR45710">
    <property type="entry name" value="C-TYPE LECTIN DOMAIN-CONTAINING PROTEIN 180"/>
    <property type="match status" value="1"/>
</dbReference>
<proteinExistence type="predicted"/>
<dbReference type="Ensembl" id="ENSELUT00000059662.2">
    <property type="protein sequence ID" value="ENSELUP00000045314.2"/>
    <property type="gene ID" value="ENSELUG00000028507.2"/>
</dbReference>
<reference evidence="5" key="3">
    <citation type="submission" date="2025-08" db="UniProtKB">
        <authorList>
            <consortium name="Ensembl"/>
        </authorList>
    </citation>
    <scope>IDENTIFICATION</scope>
</reference>
<dbReference type="InterPro" id="IPR050828">
    <property type="entry name" value="C-type_lectin/matrix_domain"/>
</dbReference>
<organism evidence="5 6">
    <name type="scientific">Esox lucius</name>
    <name type="common">Northern pike</name>
    <dbReference type="NCBI Taxonomy" id="8010"/>
    <lineage>
        <taxon>Eukaryota</taxon>
        <taxon>Metazoa</taxon>
        <taxon>Chordata</taxon>
        <taxon>Craniata</taxon>
        <taxon>Vertebrata</taxon>
        <taxon>Euteleostomi</taxon>
        <taxon>Actinopterygii</taxon>
        <taxon>Neopterygii</taxon>
        <taxon>Teleostei</taxon>
        <taxon>Protacanthopterygii</taxon>
        <taxon>Esociformes</taxon>
        <taxon>Esocidae</taxon>
        <taxon>Esox</taxon>
    </lineage>
</organism>
<accession>A0A6Q2WUE3</accession>
<dbReference type="AlphaFoldDB" id="A0A6Q2WUE3"/>
<dbReference type="GeneTree" id="ENSGT01030000234575"/>
<dbReference type="OMA" id="HRKICET"/>
<dbReference type="Pfam" id="PF00059">
    <property type="entry name" value="Lectin_C"/>
    <property type="match status" value="1"/>
</dbReference>
<dbReference type="InterPro" id="IPR016187">
    <property type="entry name" value="CTDL_fold"/>
</dbReference>
<reference evidence="6" key="1">
    <citation type="journal article" date="2014" name="PLoS ONE">
        <title>The genome and linkage map of the northern pike (Esox lucius): conserved synteny revealed between the salmonid sister group and the Neoteleostei.</title>
        <authorList>
            <person name="Rondeau E.B."/>
            <person name="Minkley D.R."/>
            <person name="Leong J.S."/>
            <person name="Messmer A.M."/>
            <person name="Jantzen J.R."/>
            <person name="von Schalburg K.R."/>
            <person name="Lemon C."/>
            <person name="Bird N.H."/>
            <person name="Koop B.F."/>
        </authorList>
    </citation>
    <scope>NUCLEOTIDE SEQUENCE</scope>
</reference>